<dbReference type="GeneID" id="27346008"/>
<evidence type="ECO:0000313" key="2">
    <source>
        <dbReference type="EMBL" id="KIW27033.1"/>
    </source>
</evidence>
<evidence type="ECO:0000256" key="1">
    <source>
        <dbReference type="SAM" id="MobiDB-lite"/>
    </source>
</evidence>
<dbReference type="VEuPathDB" id="FungiDB:PV07_06814"/>
<proteinExistence type="predicted"/>
<reference evidence="2 3" key="1">
    <citation type="submission" date="2015-01" db="EMBL/GenBank/DDBJ databases">
        <title>The Genome Sequence of Cladophialophora immunda CBS83496.</title>
        <authorList>
            <consortium name="The Broad Institute Genomics Platform"/>
            <person name="Cuomo C."/>
            <person name="de Hoog S."/>
            <person name="Gorbushina A."/>
            <person name="Stielow B."/>
            <person name="Teixiera M."/>
            <person name="Abouelleil A."/>
            <person name="Chapman S.B."/>
            <person name="Priest M."/>
            <person name="Young S.K."/>
            <person name="Wortman J."/>
            <person name="Nusbaum C."/>
            <person name="Birren B."/>
        </authorList>
    </citation>
    <scope>NUCLEOTIDE SEQUENCE [LARGE SCALE GENOMIC DNA]</scope>
    <source>
        <strain evidence="2 3">CBS 83496</strain>
    </source>
</reference>
<accession>A0A0D2C7F3</accession>
<name>A0A0D2C7F3_9EURO</name>
<feature type="region of interest" description="Disordered" evidence="1">
    <location>
        <begin position="1"/>
        <end position="37"/>
    </location>
</feature>
<keyword evidence="3" id="KW-1185">Reference proteome</keyword>
<feature type="compositionally biased region" description="Polar residues" evidence="1">
    <location>
        <begin position="8"/>
        <end position="20"/>
    </location>
</feature>
<dbReference type="EMBL" id="KN847043">
    <property type="protein sequence ID" value="KIW27033.1"/>
    <property type="molecule type" value="Genomic_DNA"/>
</dbReference>
<sequence>MRRMHDFVSTNPAVKSSTYPTGLPNKRSRSRRTLRSAHGIPTGRLIVGWFATGHGTKPPIPVCSVSRGEGTFCQPCSEGPPPSREPMARQLPRFSWPRSGAYSLSILLSPKRALVECLTQGAALEKNRTVTGLNRVGRGRLGHGPRTISRWIQSWTLDHRDRRVEMVRTLGRGVCLGKGDISIKSDKMSS</sequence>
<organism evidence="2 3">
    <name type="scientific">Cladophialophora immunda</name>
    <dbReference type="NCBI Taxonomy" id="569365"/>
    <lineage>
        <taxon>Eukaryota</taxon>
        <taxon>Fungi</taxon>
        <taxon>Dikarya</taxon>
        <taxon>Ascomycota</taxon>
        <taxon>Pezizomycotina</taxon>
        <taxon>Eurotiomycetes</taxon>
        <taxon>Chaetothyriomycetidae</taxon>
        <taxon>Chaetothyriales</taxon>
        <taxon>Herpotrichiellaceae</taxon>
        <taxon>Cladophialophora</taxon>
    </lineage>
</organism>
<dbReference type="Proteomes" id="UP000054466">
    <property type="component" value="Unassembled WGS sequence"/>
</dbReference>
<gene>
    <name evidence="2" type="ORF">PV07_06814</name>
</gene>
<evidence type="ECO:0000313" key="3">
    <source>
        <dbReference type="Proteomes" id="UP000054466"/>
    </source>
</evidence>
<feature type="compositionally biased region" description="Basic residues" evidence="1">
    <location>
        <begin position="26"/>
        <end position="35"/>
    </location>
</feature>
<protein>
    <submittedName>
        <fullName evidence="2">Uncharacterized protein</fullName>
    </submittedName>
</protein>
<dbReference type="AlphaFoldDB" id="A0A0D2C7F3"/>
<dbReference type="RefSeq" id="XP_016247249.1">
    <property type="nucleotide sequence ID" value="XM_016393830.1"/>
</dbReference>
<dbReference type="HOGENOM" id="CLU_1427834_0_0_1"/>